<dbReference type="InterPro" id="IPR013083">
    <property type="entry name" value="Znf_RING/FYVE/PHD"/>
</dbReference>
<keyword evidence="5" id="KW-0808">Transferase</keyword>
<keyword evidence="10" id="KW-0862">Zinc</keyword>
<organism evidence="18 19">
    <name type="scientific">Sesamum alatum</name>
    <dbReference type="NCBI Taxonomy" id="300844"/>
    <lineage>
        <taxon>Eukaryota</taxon>
        <taxon>Viridiplantae</taxon>
        <taxon>Streptophyta</taxon>
        <taxon>Embryophyta</taxon>
        <taxon>Tracheophyta</taxon>
        <taxon>Spermatophyta</taxon>
        <taxon>Magnoliopsida</taxon>
        <taxon>eudicotyledons</taxon>
        <taxon>Gunneridae</taxon>
        <taxon>Pentapetalae</taxon>
        <taxon>asterids</taxon>
        <taxon>lamiids</taxon>
        <taxon>Lamiales</taxon>
        <taxon>Pedaliaceae</taxon>
        <taxon>Sesamum</taxon>
    </lineage>
</organism>
<comment type="caution">
    <text evidence="18">The sequence shown here is derived from an EMBL/GenBank/DDBJ whole genome shotgun (WGS) entry which is preliminary data.</text>
</comment>
<keyword evidence="8 14" id="KW-0863">Zinc-finger</keyword>
<evidence type="ECO:0000256" key="9">
    <source>
        <dbReference type="ARBA" id="ARBA00022786"/>
    </source>
</evidence>
<protein>
    <recommendedName>
        <fullName evidence="4">RING-type E3 ubiquitin transferase</fullName>
        <ecNumber evidence="4">2.3.2.27</ecNumber>
    </recommendedName>
</protein>
<reference evidence="18" key="1">
    <citation type="submission" date="2020-06" db="EMBL/GenBank/DDBJ databases">
        <authorList>
            <person name="Li T."/>
            <person name="Hu X."/>
            <person name="Zhang T."/>
            <person name="Song X."/>
            <person name="Zhang H."/>
            <person name="Dai N."/>
            <person name="Sheng W."/>
            <person name="Hou X."/>
            <person name="Wei L."/>
        </authorList>
    </citation>
    <scope>NUCLEOTIDE SEQUENCE</scope>
    <source>
        <strain evidence="18">3651</strain>
        <tissue evidence="18">Leaf</tissue>
    </source>
</reference>
<dbReference type="SUPFAM" id="SSF57850">
    <property type="entry name" value="RING/U-box"/>
    <property type="match status" value="1"/>
</dbReference>
<evidence type="ECO:0000256" key="12">
    <source>
        <dbReference type="ARBA" id="ARBA00023136"/>
    </source>
</evidence>
<feature type="region of interest" description="Disordered" evidence="15">
    <location>
        <begin position="237"/>
        <end position="257"/>
    </location>
</feature>
<reference evidence="18" key="2">
    <citation type="journal article" date="2024" name="Plant">
        <title>Genomic evolution and insights into agronomic trait innovations of Sesamum species.</title>
        <authorList>
            <person name="Miao H."/>
            <person name="Wang L."/>
            <person name="Qu L."/>
            <person name="Liu H."/>
            <person name="Sun Y."/>
            <person name="Le M."/>
            <person name="Wang Q."/>
            <person name="Wei S."/>
            <person name="Zheng Y."/>
            <person name="Lin W."/>
            <person name="Duan Y."/>
            <person name="Cao H."/>
            <person name="Xiong S."/>
            <person name="Wang X."/>
            <person name="Wei L."/>
            <person name="Li C."/>
            <person name="Ma Q."/>
            <person name="Ju M."/>
            <person name="Zhao R."/>
            <person name="Li G."/>
            <person name="Mu C."/>
            <person name="Tian Q."/>
            <person name="Mei H."/>
            <person name="Zhang T."/>
            <person name="Gao T."/>
            <person name="Zhang H."/>
        </authorList>
    </citation>
    <scope>NUCLEOTIDE SEQUENCE</scope>
    <source>
        <strain evidence="18">3651</strain>
    </source>
</reference>
<dbReference type="InterPro" id="IPR044600">
    <property type="entry name" value="ATL1/ATL16-like"/>
</dbReference>
<evidence type="ECO:0000313" key="19">
    <source>
        <dbReference type="Proteomes" id="UP001293254"/>
    </source>
</evidence>
<evidence type="ECO:0000256" key="15">
    <source>
        <dbReference type="SAM" id="MobiDB-lite"/>
    </source>
</evidence>
<dbReference type="CDD" id="cd16461">
    <property type="entry name" value="RING-H2_EL5-like"/>
    <property type="match status" value="1"/>
</dbReference>
<evidence type="ECO:0000256" key="2">
    <source>
        <dbReference type="ARBA" id="ARBA00004167"/>
    </source>
</evidence>
<dbReference type="PANTHER" id="PTHR46913:SF19">
    <property type="entry name" value="RING-TYPE E3 UBIQUITIN TRANSFERASE"/>
    <property type="match status" value="1"/>
</dbReference>
<keyword evidence="9" id="KW-0833">Ubl conjugation pathway</keyword>
<comment type="pathway">
    <text evidence="3">Protein modification; protein ubiquitination.</text>
</comment>
<dbReference type="InterPro" id="IPR001841">
    <property type="entry name" value="Znf_RING"/>
</dbReference>
<evidence type="ECO:0000256" key="11">
    <source>
        <dbReference type="ARBA" id="ARBA00022989"/>
    </source>
</evidence>
<dbReference type="Gene3D" id="3.30.40.10">
    <property type="entry name" value="Zinc/RING finger domain, C3HC4 (zinc finger)"/>
    <property type="match status" value="1"/>
</dbReference>
<dbReference type="AlphaFoldDB" id="A0AAE2CCJ3"/>
<feature type="transmembrane region" description="Helical" evidence="16">
    <location>
        <begin position="75"/>
        <end position="98"/>
    </location>
</feature>
<evidence type="ECO:0000256" key="4">
    <source>
        <dbReference type="ARBA" id="ARBA00012483"/>
    </source>
</evidence>
<comment type="subcellular location">
    <subcellularLocation>
        <location evidence="2">Membrane</location>
        <topology evidence="2">Single-pass membrane protein</topology>
    </subcellularLocation>
</comment>
<evidence type="ECO:0000256" key="1">
    <source>
        <dbReference type="ARBA" id="ARBA00000900"/>
    </source>
</evidence>
<gene>
    <name evidence="18" type="ORF">Salat_2536600</name>
</gene>
<evidence type="ECO:0000259" key="17">
    <source>
        <dbReference type="PROSITE" id="PS50089"/>
    </source>
</evidence>
<evidence type="ECO:0000256" key="6">
    <source>
        <dbReference type="ARBA" id="ARBA00022692"/>
    </source>
</evidence>
<dbReference type="GO" id="GO:0016567">
    <property type="term" value="P:protein ubiquitination"/>
    <property type="evidence" value="ECO:0007669"/>
    <property type="project" value="InterPro"/>
</dbReference>
<evidence type="ECO:0000256" key="13">
    <source>
        <dbReference type="ARBA" id="ARBA00024209"/>
    </source>
</evidence>
<feature type="domain" description="RING-type" evidence="17">
    <location>
        <begin position="166"/>
        <end position="208"/>
    </location>
</feature>
<evidence type="ECO:0000256" key="7">
    <source>
        <dbReference type="ARBA" id="ARBA00022723"/>
    </source>
</evidence>
<evidence type="ECO:0000256" key="10">
    <source>
        <dbReference type="ARBA" id="ARBA00022833"/>
    </source>
</evidence>
<dbReference type="EC" id="2.3.2.27" evidence="4"/>
<evidence type="ECO:0000313" key="18">
    <source>
        <dbReference type="EMBL" id="KAK4417111.1"/>
    </source>
</evidence>
<evidence type="ECO:0000256" key="3">
    <source>
        <dbReference type="ARBA" id="ARBA00004906"/>
    </source>
</evidence>
<accession>A0AAE2CCJ3</accession>
<keyword evidence="7" id="KW-0479">Metal-binding</keyword>
<dbReference type="FunFam" id="3.30.40.10:FF:000187">
    <property type="entry name" value="E3 ubiquitin-protein ligase ATL6"/>
    <property type="match status" value="1"/>
</dbReference>
<evidence type="ECO:0000256" key="8">
    <source>
        <dbReference type="ARBA" id="ARBA00022771"/>
    </source>
</evidence>
<name>A0AAE2CCJ3_9LAMI</name>
<dbReference type="PANTHER" id="PTHR46913">
    <property type="entry name" value="RING-H2 FINGER PROTEIN ATL16"/>
    <property type="match status" value="1"/>
</dbReference>
<evidence type="ECO:0000256" key="16">
    <source>
        <dbReference type="SAM" id="Phobius"/>
    </source>
</evidence>
<dbReference type="GO" id="GO:0016020">
    <property type="term" value="C:membrane"/>
    <property type="evidence" value="ECO:0007669"/>
    <property type="project" value="UniProtKB-SubCell"/>
</dbReference>
<dbReference type="Proteomes" id="UP001293254">
    <property type="component" value="Unassembled WGS sequence"/>
</dbReference>
<evidence type="ECO:0000256" key="5">
    <source>
        <dbReference type="ARBA" id="ARBA00022679"/>
    </source>
</evidence>
<dbReference type="GO" id="GO:0061630">
    <property type="term" value="F:ubiquitin protein ligase activity"/>
    <property type="evidence" value="ECO:0007669"/>
    <property type="project" value="UniProtKB-EC"/>
</dbReference>
<proteinExistence type="inferred from homology"/>
<sequence>MAFHHRKLLFVLTGPRESPEEKTGPVKNPDDDKKYESACYDCYFCPDECYKYLPATPTPPPPSPSVSNHHTSTTLILTLSILGPVFLFLTFLAIRRYLSSRRNSRRSSPGLENDNLREDFIDELHGPAVHQPIWYIRTVGLPQSVIDSITMFKYKKDDGLTQETDCSVCLNEFQEDESIRLLPKCSHAFHGPCIDTWLRSHKNCPVCRAPVSSEATGSTDSALRVENQIENELETRRELGTDGAGETGNLSENVSEFPGEDDELAEVLSNDCRHNIARNGEFRVLSDLADRRVGVDQDLQPVRRSVSMDFSSASTIYGGVGAKTDGGCRGSKQAIVEKQDSDVSVKRGSRSRNSSSYLCSLRKGPVSMKRSFSFSGKGLFQ</sequence>
<dbReference type="PROSITE" id="PS50089">
    <property type="entry name" value="ZF_RING_2"/>
    <property type="match status" value="1"/>
</dbReference>
<dbReference type="SMART" id="SM01197">
    <property type="entry name" value="FANCL_C"/>
    <property type="match status" value="1"/>
</dbReference>
<dbReference type="Pfam" id="PF13639">
    <property type="entry name" value="zf-RING_2"/>
    <property type="match status" value="1"/>
</dbReference>
<dbReference type="SMART" id="SM00184">
    <property type="entry name" value="RING"/>
    <property type="match status" value="1"/>
</dbReference>
<comment type="similarity">
    <text evidence="13">Belongs to the RING-type zinc finger family. ATL subfamily.</text>
</comment>
<keyword evidence="19" id="KW-1185">Reference proteome</keyword>
<dbReference type="EMBL" id="JACGWO010000010">
    <property type="protein sequence ID" value="KAK4417111.1"/>
    <property type="molecule type" value="Genomic_DNA"/>
</dbReference>
<dbReference type="GO" id="GO:0008270">
    <property type="term" value="F:zinc ion binding"/>
    <property type="evidence" value="ECO:0007669"/>
    <property type="project" value="UniProtKB-KW"/>
</dbReference>
<keyword evidence="11 16" id="KW-1133">Transmembrane helix</keyword>
<keyword evidence="6 16" id="KW-0812">Transmembrane</keyword>
<keyword evidence="12 16" id="KW-0472">Membrane</keyword>
<comment type="catalytic activity">
    <reaction evidence="1">
        <text>S-ubiquitinyl-[E2 ubiquitin-conjugating enzyme]-L-cysteine + [acceptor protein]-L-lysine = [E2 ubiquitin-conjugating enzyme]-L-cysteine + N(6)-ubiquitinyl-[acceptor protein]-L-lysine.</text>
        <dbReference type="EC" id="2.3.2.27"/>
    </reaction>
</comment>
<evidence type="ECO:0000256" key="14">
    <source>
        <dbReference type="PROSITE-ProRule" id="PRU00175"/>
    </source>
</evidence>